<comment type="subunit">
    <text evidence="16">Forms homodimers. Interacts with ubiquitin-protein ligase UBE3A/E6-AP; this interaction stimulates UBE3A ubiquitin activity. Interacts with host BAK1.</text>
</comment>
<name>A0A2D2AKY8_9PAPI</name>
<dbReference type="Gene3D" id="3.30.240.40">
    <property type="entry name" value="E6 early regulatory protein"/>
    <property type="match status" value="2"/>
</dbReference>
<organism evidence="18">
    <name type="scientific">Betapapillomavirus 2</name>
    <dbReference type="NCBI Taxonomy" id="333924"/>
    <lineage>
        <taxon>Viruses</taxon>
        <taxon>Monodnaviria</taxon>
        <taxon>Shotokuvirae</taxon>
        <taxon>Cossaviricota</taxon>
        <taxon>Papovaviricetes</taxon>
        <taxon>Zurhausenvirales</taxon>
        <taxon>Papillomaviridae</taxon>
        <taxon>Firstpapillomavirinae</taxon>
        <taxon>Betapapillomavirus</taxon>
    </lineage>
</organism>
<evidence type="ECO:0000313" key="18">
    <source>
        <dbReference type="EMBL" id="ATQ38126.1"/>
    </source>
</evidence>
<keyword evidence="3 16" id="KW-1048">Host nucleus</keyword>
<evidence type="ECO:0000256" key="6">
    <source>
        <dbReference type="ARBA" id="ARBA00022723"/>
    </source>
</evidence>
<dbReference type="Proteomes" id="UP000289547">
    <property type="component" value="Segment"/>
</dbReference>
<keyword evidence="2 16" id="KW-0244">Early protein</keyword>
<keyword evidence="9 16" id="KW-0805">Transcription regulation</keyword>
<dbReference type="EMBL" id="MF588683">
    <property type="protein sequence ID" value="ATQ38126.1"/>
    <property type="molecule type" value="Genomic_DNA"/>
</dbReference>
<evidence type="ECO:0000256" key="17">
    <source>
        <dbReference type="RuleBase" id="RU363123"/>
    </source>
</evidence>
<accession>A0A2D2AKY8</accession>
<evidence type="ECO:0000256" key="14">
    <source>
        <dbReference type="ARBA" id="ARBA00023280"/>
    </source>
</evidence>
<sequence length="141" mass="16395">MDRPEKPRTVQELSASLQVPVGDLLLKCKFCERFLCLIELLQFDYKALQLIWIDDFAYGCCSSCAYASAAFELKNYLEKFVIGREIEQETGQGIGFIVIRCVFCLKRLDLLEKLDICCRHQHFYKVRNNWKGVCRHCGSIE</sequence>
<keyword evidence="7 16" id="KW-0863">Zinc-finger</keyword>
<comment type="function">
    <text evidence="16">Plays a major role in the induction and maintenance of cellular transformation. E6 associates with host UBE3A/E6-AP ubiquitin-protein ligase and modulates its activity. Protects host keratinocytes from apoptosis by mediating the degradation of host BAK1. May also inhibit host immune response.</text>
</comment>
<evidence type="ECO:0000256" key="9">
    <source>
        <dbReference type="ARBA" id="ARBA00023015"/>
    </source>
</evidence>
<proteinExistence type="inferred from homology"/>
<protein>
    <recommendedName>
        <fullName evidence="16 17">Protein E6</fullName>
    </recommendedName>
</protein>
<dbReference type="GO" id="GO:0006355">
    <property type="term" value="P:regulation of DNA-templated transcription"/>
    <property type="evidence" value="ECO:0007669"/>
    <property type="project" value="UniProtKB-UniRule"/>
</dbReference>
<reference evidence="18" key="1">
    <citation type="journal article" date="2018" name="MSphere">
        <title>Metagenomic Discovery of 83 New Human Papillomavirus Types in Patients with Immunodeficiency.</title>
        <authorList>
            <person name="Pastrana D.V."/>
            <person name="Peretti A."/>
            <person name="Welch N.L."/>
            <person name="Borgogna C."/>
            <person name="Olivero C."/>
            <person name="Badolato R."/>
            <person name="Notarangelo L.D."/>
            <person name="Gariglio M."/>
            <person name="FitzGerald P.C."/>
            <person name="McIntosh C.E."/>
            <person name="Reeves J."/>
            <person name="Starrett G.J."/>
            <person name="Bliskovsky V."/>
            <person name="Velez D."/>
            <person name="Brownell I."/>
            <person name="Yarchoan R."/>
            <person name="Wyvill K.M."/>
            <person name="Uldrick T.S."/>
            <person name="Maldarelli F."/>
            <person name="Lisco A."/>
            <person name="Sereti I."/>
            <person name="Gonzalez C.M."/>
            <person name="Androphy E.J."/>
            <person name="McBride A.A."/>
            <person name="Van Doorslaer K."/>
            <person name="Garcia F."/>
            <person name="Dvoretzky I."/>
            <person name="Liu J.S."/>
            <person name="Han J."/>
            <person name="Murphy P.M."/>
            <person name="McDermott D.H."/>
            <person name="Buck C.B."/>
        </authorList>
    </citation>
    <scope>NUCLEOTIDE SEQUENCE</scope>
    <source>
        <strain evidence="18">Beta02_m292c88</strain>
    </source>
</reference>
<evidence type="ECO:0000256" key="7">
    <source>
        <dbReference type="ARBA" id="ARBA00022771"/>
    </source>
</evidence>
<comment type="caution">
    <text evidence="16">Lacks conserved residue(s) required for the propagation of feature annotation.</text>
</comment>
<gene>
    <name evidence="16 18" type="primary">E6</name>
</gene>
<dbReference type="GO" id="GO:0042025">
    <property type="term" value="C:host cell nucleus"/>
    <property type="evidence" value="ECO:0007669"/>
    <property type="project" value="UniProtKB-SubCell"/>
</dbReference>
<evidence type="ECO:0000256" key="3">
    <source>
        <dbReference type="ARBA" id="ARBA00022562"/>
    </source>
</evidence>
<dbReference type="GO" id="GO:0039648">
    <property type="term" value="P:symbiont-mediated perturbation of host ubiquitin-like protein modification"/>
    <property type="evidence" value="ECO:0007669"/>
    <property type="project" value="UniProtKB-UniRule"/>
</dbReference>
<dbReference type="GO" id="GO:0039502">
    <property type="term" value="P:symbiont-mediated suppression of host type I interferon-mediated signaling pathway"/>
    <property type="evidence" value="ECO:0007669"/>
    <property type="project" value="UniProtKB-UniRule"/>
</dbReference>
<keyword evidence="14 16" id="KW-0899">Viral immunoevasion</keyword>
<evidence type="ECO:0000256" key="15">
    <source>
        <dbReference type="ARBA" id="ARBA00023323"/>
    </source>
</evidence>
<dbReference type="GO" id="GO:0052150">
    <property type="term" value="P:symbiont-mediated perturbation of host apoptosis"/>
    <property type="evidence" value="ECO:0007669"/>
    <property type="project" value="UniProtKB-KW"/>
</dbReference>
<evidence type="ECO:0000256" key="2">
    <source>
        <dbReference type="ARBA" id="ARBA00022518"/>
    </source>
</evidence>
<dbReference type="GO" id="GO:0030430">
    <property type="term" value="C:host cell cytoplasm"/>
    <property type="evidence" value="ECO:0007669"/>
    <property type="project" value="UniProtKB-SubCell"/>
</dbReference>
<dbReference type="InterPro" id="IPR038575">
    <property type="entry name" value="E6_sf"/>
</dbReference>
<evidence type="ECO:0000256" key="12">
    <source>
        <dbReference type="ARBA" id="ARBA00023163"/>
    </source>
</evidence>
<dbReference type="HAMAP" id="MF_04006">
    <property type="entry name" value="HPV_E6"/>
    <property type="match status" value="1"/>
</dbReference>
<feature type="zinc finger region" evidence="16">
    <location>
        <begin position="28"/>
        <end position="64"/>
    </location>
</feature>
<keyword evidence="13 16" id="KW-1035">Host cytoplasm</keyword>
<keyword evidence="8 16" id="KW-0862">Zinc</keyword>
<evidence type="ECO:0000256" key="10">
    <source>
        <dbReference type="ARBA" id="ARBA00023125"/>
    </source>
</evidence>
<dbReference type="GO" id="GO:0008270">
    <property type="term" value="F:zinc ion binding"/>
    <property type="evidence" value="ECO:0007669"/>
    <property type="project" value="UniProtKB-KW"/>
</dbReference>
<evidence type="ECO:0000256" key="4">
    <source>
        <dbReference type="ARBA" id="ARBA00022581"/>
    </source>
</evidence>
<evidence type="ECO:0000256" key="8">
    <source>
        <dbReference type="ARBA" id="ARBA00022833"/>
    </source>
</evidence>
<dbReference type="InterPro" id="IPR001334">
    <property type="entry name" value="E6"/>
</dbReference>
<dbReference type="SUPFAM" id="SSF161229">
    <property type="entry name" value="E6 C-terminal domain-like"/>
    <property type="match status" value="2"/>
</dbReference>
<keyword evidence="6 16" id="KW-0479">Metal-binding</keyword>
<evidence type="ECO:0000256" key="11">
    <source>
        <dbReference type="ARBA" id="ARBA00023159"/>
    </source>
</evidence>
<evidence type="ECO:0000256" key="1">
    <source>
        <dbReference type="ARBA" id="ARBA00006346"/>
    </source>
</evidence>
<keyword evidence="12 16" id="KW-0804">Transcription</keyword>
<evidence type="ECO:0000256" key="5">
    <source>
        <dbReference type="ARBA" id="ARBA00022632"/>
    </source>
</evidence>
<keyword evidence="11 16" id="KW-0010">Activator</keyword>
<dbReference type="GO" id="GO:0003677">
    <property type="term" value="F:DNA binding"/>
    <property type="evidence" value="ECO:0007669"/>
    <property type="project" value="UniProtKB-UniRule"/>
</dbReference>
<comment type="subcellular location">
    <subcellularLocation>
        <location evidence="16 17">Host cytoplasm</location>
    </subcellularLocation>
    <subcellularLocation>
        <location evidence="16 17">Host nucleus</location>
    </subcellularLocation>
</comment>
<comment type="similarity">
    <text evidence="1 16 17">Belongs to the papillomaviridae E6 protein family.</text>
</comment>
<evidence type="ECO:0000256" key="16">
    <source>
        <dbReference type="HAMAP-Rule" id="MF_04006"/>
    </source>
</evidence>
<feature type="zinc finger region" evidence="16">
    <location>
        <begin position="101"/>
        <end position="137"/>
    </location>
</feature>
<dbReference type="GO" id="GO:0052170">
    <property type="term" value="P:symbiont-mediated suppression of host innate immune response"/>
    <property type="evidence" value="ECO:0007669"/>
    <property type="project" value="UniProtKB-KW"/>
</dbReference>
<keyword evidence="10 16" id="KW-0238">DNA-binding</keyword>
<evidence type="ECO:0000256" key="13">
    <source>
        <dbReference type="ARBA" id="ARBA00023200"/>
    </source>
</evidence>
<dbReference type="Pfam" id="PF00518">
    <property type="entry name" value="E6"/>
    <property type="match status" value="1"/>
</dbReference>
<keyword evidence="15 16" id="KW-1119">Modulation of host cell apoptosis by virus</keyword>
<keyword evidence="5 16" id="KW-1090">Inhibition of host innate immune response by virus</keyword>
<dbReference type="GO" id="GO:0006351">
    <property type="term" value="P:DNA-templated transcription"/>
    <property type="evidence" value="ECO:0007669"/>
    <property type="project" value="UniProtKB-UniRule"/>
</dbReference>
<keyword evidence="4 16" id="KW-0945">Host-virus interaction</keyword>